<evidence type="ECO:0000256" key="3">
    <source>
        <dbReference type="ARBA" id="ARBA00022750"/>
    </source>
</evidence>
<dbReference type="GO" id="GO:0003676">
    <property type="term" value="F:nucleic acid binding"/>
    <property type="evidence" value="ECO:0007669"/>
    <property type="project" value="InterPro"/>
</dbReference>
<name>A0A9N9IK28_9GLOM</name>
<evidence type="ECO:0000313" key="8">
    <source>
        <dbReference type="EMBL" id="CAG8740566.1"/>
    </source>
</evidence>
<dbReference type="InterPro" id="IPR001878">
    <property type="entry name" value="Znf_CCHC"/>
</dbReference>
<dbReference type="PROSITE" id="PS50158">
    <property type="entry name" value="ZF_CCHC"/>
    <property type="match status" value="1"/>
</dbReference>
<proteinExistence type="inferred from homology"/>
<evidence type="ECO:0000259" key="7">
    <source>
        <dbReference type="PROSITE" id="PS50158"/>
    </source>
</evidence>
<keyword evidence="4" id="KW-0378">Hydrolase</keyword>
<feature type="compositionally biased region" description="Basic and acidic residues" evidence="6">
    <location>
        <begin position="153"/>
        <end position="169"/>
    </location>
</feature>
<keyword evidence="2" id="KW-0645">Protease</keyword>
<evidence type="ECO:0000256" key="2">
    <source>
        <dbReference type="ARBA" id="ARBA00022670"/>
    </source>
</evidence>
<gene>
    <name evidence="8" type="ORF">AMORRO_LOCUS14686</name>
</gene>
<feature type="domain" description="CCHC-type" evidence="7">
    <location>
        <begin position="94"/>
        <end position="109"/>
    </location>
</feature>
<dbReference type="CDD" id="cd00303">
    <property type="entry name" value="retropepsin_like"/>
    <property type="match status" value="1"/>
</dbReference>
<dbReference type="SUPFAM" id="SSF50630">
    <property type="entry name" value="Acid proteases"/>
    <property type="match status" value="1"/>
</dbReference>
<organism evidence="8 9">
    <name type="scientific">Acaulospora morrowiae</name>
    <dbReference type="NCBI Taxonomy" id="94023"/>
    <lineage>
        <taxon>Eukaryota</taxon>
        <taxon>Fungi</taxon>
        <taxon>Fungi incertae sedis</taxon>
        <taxon>Mucoromycota</taxon>
        <taxon>Glomeromycotina</taxon>
        <taxon>Glomeromycetes</taxon>
        <taxon>Diversisporales</taxon>
        <taxon>Acaulosporaceae</taxon>
        <taxon>Acaulospora</taxon>
    </lineage>
</organism>
<evidence type="ECO:0000256" key="4">
    <source>
        <dbReference type="ARBA" id="ARBA00022801"/>
    </source>
</evidence>
<dbReference type="PANTHER" id="PTHR12917:SF1">
    <property type="entry name" value="AT13091P"/>
    <property type="match status" value="1"/>
</dbReference>
<dbReference type="Pfam" id="PF00098">
    <property type="entry name" value="zf-CCHC"/>
    <property type="match status" value="1"/>
</dbReference>
<dbReference type="GO" id="GO:0008270">
    <property type="term" value="F:zinc ion binding"/>
    <property type="evidence" value="ECO:0007669"/>
    <property type="project" value="UniProtKB-KW"/>
</dbReference>
<evidence type="ECO:0000256" key="6">
    <source>
        <dbReference type="SAM" id="MobiDB-lite"/>
    </source>
</evidence>
<evidence type="ECO:0000256" key="5">
    <source>
        <dbReference type="PROSITE-ProRule" id="PRU00047"/>
    </source>
</evidence>
<dbReference type="InterPro" id="IPR021109">
    <property type="entry name" value="Peptidase_aspartic_dom_sf"/>
</dbReference>
<dbReference type="Proteomes" id="UP000789342">
    <property type="component" value="Unassembled WGS sequence"/>
</dbReference>
<dbReference type="EMBL" id="CAJVPV010030325">
    <property type="protein sequence ID" value="CAG8740566.1"/>
    <property type="molecule type" value="Genomic_DNA"/>
</dbReference>
<keyword evidence="9" id="KW-1185">Reference proteome</keyword>
<feature type="region of interest" description="Disordered" evidence="6">
    <location>
        <begin position="145"/>
        <end position="174"/>
    </location>
</feature>
<dbReference type="Gene3D" id="4.10.60.10">
    <property type="entry name" value="Zinc finger, CCHC-type"/>
    <property type="match status" value="1"/>
</dbReference>
<comment type="similarity">
    <text evidence="1">Belongs to the DDI1 family.</text>
</comment>
<evidence type="ECO:0000313" key="9">
    <source>
        <dbReference type="Proteomes" id="UP000789342"/>
    </source>
</evidence>
<keyword evidence="3" id="KW-0064">Aspartyl protease</keyword>
<accession>A0A9N9IK28</accession>
<dbReference type="SUPFAM" id="SSF57756">
    <property type="entry name" value="Retrovirus zinc finger-like domains"/>
    <property type="match status" value="1"/>
</dbReference>
<reference evidence="8" key="1">
    <citation type="submission" date="2021-06" db="EMBL/GenBank/DDBJ databases">
        <authorList>
            <person name="Kallberg Y."/>
            <person name="Tangrot J."/>
            <person name="Rosling A."/>
        </authorList>
    </citation>
    <scope>NUCLEOTIDE SEQUENCE</scope>
    <source>
        <strain evidence="8">CL551</strain>
    </source>
</reference>
<dbReference type="Gene3D" id="2.40.70.10">
    <property type="entry name" value="Acid Proteases"/>
    <property type="match status" value="1"/>
</dbReference>
<dbReference type="PANTHER" id="PTHR12917">
    <property type="entry name" value="ASPARTYL PROTEASE DDI-RELATED"/>
    <property type="match status" value="1"/>
</dbReference>
<keyword evidence="5" id="KW-0479">Metal-binding</keyword>
<dbReference type="OrthoDB" id="2444983at2759"/>
<keyword evidence="5" id="KW-0863">Zinc-finger</keyword>
<feature type="non-terminal residue" evidence="8">
    <location>
        <position position="513"/>
    </location>
</feature>
<dbReference type="Pfam" id="PF13975">
    <property type="entry name" value="gag-asp_proteas"/>
    <property type="match status" value="1"/>
</dbReference>
<sequence>MIIQKNEEKVDTYAYRFKQLLRRVNSEHRLPTTYVIQLFTGGLKEEIARRKESNPANDAISSLTKQVQEMSLKLTIMIREKENTRNQSYQPTGCFNCGRQGHRARECSEPPRRMPPQVTNLRDANLCEVENSDDEAYIATRSRHQPYTINRPKKSELSKEHTGRTEERTQSTQPVEMEITAEPAKEKVKNATSRIKRQRGPSRANATYAQLLQILKQRQHLAQVLKRPIITPAEVDYVEDQPQRTSAARCNMKIRNKPVVAVLDSGAAVSIMSKKLFTKLRLQISEPSNAVVVTVNGTRERALGKLKDVALQLGRITVPTNFQVIESTEEMMLLGMSWFKKLHARLYFDEQKLIITHEGESIELPIYQEKEAKLEEPEEEKKEDYEEDDYFDTYEEEDLDEVESYLTDNQEDLYTNPWIDEQSPAAYLTTIEEVPTLEETKRPIQPLEGVIEELVNNKVINDDQRKQAIHLLEENKEAFTDGLDQLGQTDEVQHEIDTGEAKPIKQHVYRVSP</sequence>
<dbReference type="AlphaFoldDB" id="A0A9N9IK28"/>
<dbReference type="GO" id="GO:0004190">
    <property type="term" value="F:aspartic-type endopeptidase activity"/>
    <property type="evidence" value="ECO:0007669"/>
    <property type="project" value="UniProtKB-KW"/>
</dbReference>
<dbReference type="GO" id="GO:0006508">
    <property type="term" value="P:proteolysis"/>
    <property type="evidence" value="ECO:0007669"/>
    <property type="project" value="UniProtKB-KW"/>
</dbReference>
<keyword evidence="5" id="KW-0862">Zinc</keyword>
<comment type="caution">
    <text evidence="8">The sequence shown here is derived from an EMBL/GenBank/DDBJ whole genome shotgun (WGS) entry which is preliminary data.</text>
</comment>
<dbReference type="SMART" id="SM00343">
    <property type="entry name" value="ZnF_C2HC"/>
    <property type="match status" value="1"/>
</dbReference>
<dbReference type="InterPro" id="IPR036875">
    <property type="entry name" value="Znf_CCHC_sf"/>
</dbReference>
<protein>
    <submittedName>
        <fullName evidence="8">10452_t:CDS:1</fullName>
    </submittedName>
</protein>
<evidence type="ECO:0000256" key="1">
    <source>
        <dbReference type="ARBA" id="ARBA00009136"/>
    </source>
</evidence>